<proteinExistence type="predicted"/>
<evidence type="ECO:0000259" key="1">
    <source>
        <dbReference type="PROSITE" id="PS51154"/>
    </source>
</evidence>
<accession>A0ABR8V920</accession>
<sequence length="171" mass="18279">MKKTIQILKGDITRLSVDAIVNAANNSLLGGGGVDGAIHRAAGIGLLKECLTLGGCPTGESKMTDAYNLPCKKVIHTVGPVWHGGGHNEARLLASCYDTAMDLAEKHNLLSIAFPCISTGVYNYPHEEAAKIAFDTVLRHIDSGSYKGEVIFCCFLEEDASIYEKLLQACP</sequence>
<dbReference type="PROSITE" id="PS51154">
    <property type="entry name" value="MACRO"/>
    <property type="match status" value="1"/>
</dbReference>
<dbReference type="PANTHER" id="PTHR11106">
    <property type="entry name" value="GANGLIOSIDE INDUCED DIFFERENTIATION ASSOCIATED PROTEIN 2-RELATED"/>
    <property type="match status" value="1"/>
</dbReference>
<dbReference type="RefSeq" id="WP_191709559.1">
    <property type="nucleotide sequence ID" value="NZ_JACSPQ010000001.1"/>
</dbReference>
<dbReference type="Proteomes" id="UP000616346">
    <property type="component" value="Unassembled WGS sequence"/>
</dbReference>
<keyword evidence="3" id="KW-1185">Reference proteome</keyword>
<evidence type="ECO:0000313" key="3">
    <source>
        <dbReference type="Proteomes" id="UP000616346"/>
    </source>
</evidence>
<dbReference type="PANTHER" id="PTHR11106:SF27">
    <property type="entry name" value="MACRO DOMAIN-CONTAINING PROTEIN"/>
    <property type="match status" value="1"/>
</dbReference>
<feature type="domain" description="Macro" evidence="1">
    <location>
        <begin position="1"/>
        <end position="171"/>
    </location>
</feature>
<organism evidence="2 3">
    <name type="scientific">Phocaeicola faecium</name>
    <dbReference type="NCBI Taxonomy" id="2762213"/>
    <lineage>
        <taxon>Bacteria</taxon>
        <taxon>Pseudomonadati</taxon>
        <taxon>Bacteroidota</taxon>
        <taxon>Bacteroidia</taxon>
        <taxon>Bacteroidales</taxon>
        <taxon>Bacteroidaceae</taxon>
        <taxon>Phocaeicola</taxon>
    </lineage>
</organism>
<comment type="caution">
    <text evidence="2">The sequence shown here is derived from an EMBL/GenBank/DDBJ whole genome shotgun (WGS) entry which is preliminary data.</text>
</comment>
<dbReference type="NCBIfam" id="NF001664">
    <property type="entry name" value="PRK00431.1-6"/>
    <property type="match status" value="1"/>
</dbReference>
<name>A0ABR8V920_9BACT</name>
<reference evidence="2 3" key="1">
    <citation type="submission" date="2020-08" db="EMBL/GenBank/DDBJ databases">
        <title>A Genomic Blueprint of the Chicken Gut Microbiome.</title>
        <authorList>
            <person name="Gilroy R."/>
            <person name="Ravi A."/>
            <person name="Getino M."/>
            <person name="Pursley I."/>
            <person name="Horton D.L."/>
            <person name="Alikhan N.-F."/>
            <person name="Baker D."/>
            <person name="Gharbi K."/>
            <person name="Hall N."/>
            <person name="Watson M."/>
            <person name="Adriaenssens E.M."/>
            <person name="Foster-Nyarko E."/>
            <person name="Jarju S."/>
            <person name="Secka A."/>
            <person name="Antonio M."/>
            <person name="Oren A."/>
            <person name="Chaudhuri R."/>
            <person name="La Ragione R.M."/>
            <person name="Hildebrand F."/>
            <person name="Pallen M.J."/>
        </authorList>
    </citation>
    <scope>NUCLEOTIDE SEQUENCE [LARGE SCALE GENOMIC DNA]</scope>
    <source>
        <strain evidence="2 3">Sa1YUN3</strain>
    </source>
</reference>
<dbReference type="InterPro" id="IPR043472">
    <property type="entry name" value="Macro_dom-like"/>
</dbReference>
<dbReference type="InterPro" id="IPR002589">
    <property type="entry name" value="Macro_dom"/>
</dbReference>
<dbReference type="Pfam" id="PF01661">
    <property type="entry name" value="Macro"/>
    <property type="match status" value="1"/>
</dbReference>
<dbReference type="EMBL" id="JACSPQ010000001">
    <property type="protein sequence ID" value="MBD8001247.1"/>
    <property type="molecule type" value="Genomic_DNA"/>
</dbReference>
<evidence type="ECO:0000313" key="2">
    <source>
        <dbReference type="EMBL" id="MBD8001247.1"/>
    </source>
</evidence>
<dbReference type="SUPFAM" id="SSF52949">
    <property type="entry name" value="Macro domain-like"/>
    <property type="match status" value="1"/>
</dbReference>
<dbReference type="SMART" id="SM00506">
    <property type="entry name" value="A1pp"/>
    <property type="match status" value="1"/>
</dbReference>
<dbReference type="CDD" id="cd02908">
    <property type="entry name" value="Macro_OAADPr_deacetylase"/>
    <property type="match status" value="1"/>
</dbReference>
<protein>
    <submittedName>
        <fullName evidence="2">O-acetyl-ADP-ribose deacetylase</fullName>
    </submittedName>
</protein>
<gene>
    <name evidence="2" type="ORF">H9626_03320</name>
</gene>
<dbReference type="Gene3D" id="3.40.220.10">
    <property type="entry name" value="Leucine Aminopeptidase, subunit E, domain 1"/>
    <property type="match status" value="1"/>
</dbReference>